<evidence type="ECO:0000313" key="3">
    <source>
        <dbReference type="Proteomes" id="UP000070700"/>
    </source>
</evidence>
<dbReference type="EMBL" id="KQ947415">
    <property type="protein sequence ID" value="KUJ16871.1"/>
    <property type="molecule type" value="Genomic_DNA"/>
</dbReference>
<dbReference type="Proteomes" id="UP000070700">
    <property type="component" value="Unassembled WGS sequence"/>
</dbReference>
<sequence>MSHHWCVGVWSQTSCAQSAISHSRNRRPSRECNAANITRSIKSNLKAITAPTSFAKQSINMIWSIRPKPKYHYNGYEVTQVDKNRLKREEEKATEDEKHGYRPPRSTWDRY</sequence>
<evidence type="ECO:0000313" key="2">
    <source>
        <dbReference type="EMBL" id="KUJ16871.1"/>
    </source>
</evidence>
<dbReference type="GeneID" id="28822814"/>
<dbReference type="KEGG" id="psco:LY89DRAFT_669317"/>
<accession>A0A194X9M4</accession>
<feature type="region of interest" description="Disordered" evidence="1">
    <location>
        <begin position="84"/>
        <end position="111"/>
    </location>
</feature>
<proteinExistence type="predicted"/>
<organism evidence="2 3">
    <name type="scientific">Mollisia scopiformis</name>
    <name type="common">Conifer needle endophyte fungus</name>
    <name type="synonym">Phialocephala scopiformis</name>
    <dbReference type="NCBI Taxonomy" id="149040"/>
    <lineage>
        <taxon>Eukaryota</taxon>
        <taxon>Fungi</taxon>
        <taxon>Dikarya</taxon>
        <taxon>Ascomycota</taxon>
        <taxon>Pezizomycotina</taxon>
        <taxon>Leotiomycetes</taxon>
        <taxon>Helotiales</taxon>
        <taxon>Mollisiaceae</taxon>
        <taxon>Mollisia</taxon>
    </lineage>
</organism>
<dbReference type="AlphaFoldDB" id="A0A194X9M4"/>
<dbReference type="RefSeq" id="XP_018071226.1">
    <property type="nucleotide sequence ID" value="XM_018213088.1"/>
</dbReference>
<name>A0A194X9M4_MOLSC</name>
<gene>
    <name evidence="2" type="ORF">LY89DRAFT_669317</name>
</gene>
<evidence type="ECO:0000256" key="1">
    <source>
        <dbReference type="SAM" id="MobiDB-lite"/>
    </source>
</evidence>
<protein>
    <submittedName>
        <fullName evidence="2">Uncharacterized protein</fullName>
    </submittedName>
</protein>
<dbReference type="InParanoid" id="A0A194X9M4"/>
<reference evidence="2 3" key="1">
    <citation type="submission" date="2015-10" db="EMBL/GenBank/DDBJ databases">
        <title>Full genome of DAOMC 229536 Phialocephala scopiformis, a fungal endophyte of spruce producing the potent anti-insectan compound rugulosin.</title>
        <authorList>
            <consortium name="DOE Joint Genome Institute"/>
            <person name="Walker A.K."/>
            <person name="Frasz S.L."/>
            <person name="Seifert K.A."/>
            <person name="Miller J.D."/>
            <person name="Mondo S.J."/>
            <person name="Labutti K."/>
            <person name="Lipzen A."/>
            <person name="Dockter R."/>
            <person name="Kennedy M."/>
            <person name="Grigoriev I.V."/>
            <person name="Spatafora J.W."/>
        </authorList>
    </citation>
    <scope>NUCLEOTIDE SEQUENCE [LARGE SCALE GENOMIC DNA]</scope>
    <source>
        <strain evidence="2 3">CBS 120377</strain>
    </source>
</reference>
<feature type="compositionally biased region" description="Basic and acidic residues" evidence="1">
    <location>
        <begin position="84"/>
        <end position="100"/>
    </location>
</feature>
<keyword evidence="3" id="KW-1185">Reference proteome</keyword>